<sequence>MTIILLFISTSYIYIAMSGVWTSKQPRSMIQR</sequence>
<name>C4IZX3_MAIZE</name>
<dbReference type="AlphaFoldDB" id="C4IZX3"/>
<reference evidence="1" key="1">
    <citation type="journal article" date="2009" name="PLoS Genet.">
        <title>Sequencing, mapping, and analysis of 27,455 maize full-length cDNAs.</title>
        <authorList>
            <person name="Soderlund C."/>
            <person name="Descour A."/>
            <person name="Kudrna D."/>
            <person name="Bomhoff M."/>
            <person name="Boyd L."/>
            <person name="Currie J."/>
            <person name="Angelova A."/>
            <person name="Collura K."/>
            <person name="Wissotski M."/>
            <person name="Ashley E."/>
            <person name="Morrow D."/>
            <person name="Fernandes J."/>
            <person name="Walbot V."/>
            <person name="Yu Y."/>
        </authorList>
    </citation>
    <scope>NUCLEOTIDE SEQUENCE</scope>
    <source>
        <strain evidence="1">B73</strain>
    </source>
</reference>
<accession>C4IZX3</accession>
<reference evidence="1" key="2">
    <citation type="submission" date="2012-06" db="EMBL/GenBank/DDBJ databases">
        <authorList>
            <person name="Yu Y."/>
            <person name="Currie J."/>
            <person name="Lomeli R."/>
            <person name="Angelova A."/>
            <person name="Collura K."/>
            <person name="Wissotski M."/>
            <person name="Campos D."/>
            <person name="Kudrna D."/>
            <person name="Golser W."/>
            <person name="Ashely E."/>
            <person name="Descour A."/>
            <person name="Fernandes J."/>
            <person name="Soderlund C."/>
            <person name="Walbot V."/>
        </authorList>
    </citation>
    <scope>NUCLEOTIDE SEQUENCE</scope>
    <source>
        <strain evidence="1">B73</strain>
    </source>
</reference>
<dbReference type="EMBL" id="BT084120">
    <property type="protein sequence ID" value="ACR34473.1"/>
    <property type="molecule type" value="mRNA"/>
</dbReference>
<evidence type="ECO:0000313" key="1">
    <source>
        <dbReference type="EMBL" id="ACR34473.1"/>
    </source>
</evidence>
<protein>
    <submittedName>
        <fullName evidence="1">Uncharacterized protein</fullName>
    </submittedName>
</protein>
<organism evidence="1">
    <name type="scientific">Zea mays</name>
    <name type="common">Maize</name>
    <dbReference type="NCBI Taxonomy" id="4577"/>
    <lineage>
        <taxon>Eukaryota</taxon>
        <taxon>Viridiplantae</taxon>
        <taxon>Streptophyta</taxon>
        <taxon>Embryophyta</taxon>
        <taxon>Tracheophyta</taxon>
        <taxon>Spermatophyta</taxon>
        <taxon>Magnoliopsida</taxon>
        <taxon>Liliopsida</taxon>
        <taxon>Poales</taxon>
        <taxon>Poaceae</taxon>
        <taxon>PACMAD clade</taxon>
        <taxon>Panicoideae</taxon>
        <taxon>Andropogonodae</taxon>
        <taxon>Andropogoneae</taxon>
        <taxon>Tripsacinae</taxon>
        <taxon>Zea</taxon>
    </lineage>
</organism>
<proteinExistence type="evidence at transcript level"/>